<dbReference type="Proteomes" id="UP000054324">
    <property type="component" value="Unassembled WGS sequence"/>
</dbReference>
<evidence type="ECO:0000256" key="1">
    <source>
        <dbReference type="SAM" id="MobiDB-lite"/>
    </source>
</evidence>
<evidence type="ECO:0000313" key="2">
    <source>
        <dbReference type="EMBL" id="KER33030.1"/>
    </source>
</evidence>
<protein>
    <submittedName>
        <fullName evidence="2">Uncharacterized protein</fullName>
    </submittedName>
</protein>
<dbReference type="CTD" id="20326840"/>
<feature type="region of interest" description="Disordered" evidence="1">
    <location>
        <begin position="103"/>
        <end position="124"/>
    </location>
</feature>
<dbReference type="AlphaFoldDB" id="A0A075AB36"/>
<sequence>LSPHCWCCIVKVGCKPSLTKWGTRISLPTVSSRCDRPPIVNAACMVWCNEFSRKSSHFVAFTSKIVAYTWPKVVSSEPKKTDHPVKADLLTFISVELAQGLRHEPTGRKSGFRKSPPDEGKWRPPLTSTFLEDVCPAFVNYEEMNIPAAKHDTNPTEFFVLPRFLTKFSRVIASGRNLDCLTIHVLRLAV</sequence>
<dbReference type="KEGG" id="ovi:T265_12672"/>
<feature type="non-terminal residue" evidence="2">
    <location>
        <position position="1"/>
    </location>
</feature>
<accession>A0A075AB36</accession>
<organism evidence="2 3">
    <name type="scientific">Opisthorchis viverrini</name>
    <name type="common">Southeast Asian liver fluke</name>
    <dbReference type="NCBI Taxonomy" id="6198"/>
    <lineage>
        <taxon>Eukaryota</taxon>
        <taxon>Metazoa</taxon>
        <taxon>Spiralia</taxon>
        <taxon>Lophotrochozoa</taxon>
        <taxon>Platyhelminthes</taxon>
        <taxon>Trematoda</taxon>
        <taxon>Digenea</taxon>
        <taxon>Opisthorchiida</taxon>
        <taxon>Opisthorchiata</taxon>
        <taxon>Opisthorchiidae</taxon>
        <taxon>Opisthorchis</taxon>
    </lineage>
</organism>
<proteinExistence type="predicted"/>
<dbReference type="RefSeq" id="XP_009163199.1">
    <property type="nucleotide sequence ID" value="XM_009164935.1"/>
</dbReference>
<feature type="non-terminal residue" evidence="2">
    <location>
        <position position="190"/>
    </location>
</feature>
<gene>
    <name evidence="2" type="ORF">T265_12672</name>
</gene>
<name>A0A075AB36_OPIVI</name>
<dbReference type="EMBL" id="KL596628">
    <property type="protein sequence ID" value="KER33030.1"/>
    <property type="molecule type" value="Genomic_DNA"/>
</dbReference>
<reference evidence="2 3" key="1">
    <citation type="submission" date="2013-11" db="EMBL/GenBank/DDBJ databases">
        <title>Opisthorchis viverrini - life in the bile duct.</title>
        <authorList>
            <person name="Young N.D."/>
            <person name="Nagarajan N."/>
            <person name="Lin S.J."/>
            <person name="Korhonen P.K."/>
            <person name="Jex A.R."/>
            <person name="Hall R.S."/>
            <person name="Safavi-Hemami H."/>
            <person name="Kaewkong W."/>
            <person name="Bertrand D."/>
            <person name="Gao S."/>
            <person name="Seet Q."/>
            <person name="Wongkham S."/>
            <person name="Teh B.T."/>
            <person name="Wongkham C."/>
            <person name="Intapan P.M."/>
            <person name="Maleewong W."/>
            <person name="Yang X."/>
            <person name="Hu M."/>
            <person name="Wang Z."/>
            <person name="Hofmann A."/>
            <person name="Sternberg P.W."/>
            <person name="Tan P."/>
            <person name="Wang J."/>
            <person name="Gasser R.B."/>
        </authorList>
    </citation>
    <scope>NUCLEOTIDE SEQUENCE [LARGE SCALE GENOMIC DNA]</scope>
</reference>
<dbReference type="OrthoDB" id="10458810at2759"/>
<dbReference type="GeneID" id="20326840"/>
<evidence type="ECO:0000313" key="3">
    <source>
        <dbReference type="Proteomes" id="UP000054324"/>
    </source>
</evidence>
<keyword evidence="3" id="KW-1185">Reference proteome</keyword>